<organism evidence="3 4">
    <name type="scientific">Stenotrophomonas aracearum</name>
    <dbReference type="NCBI Taxonomy" id="3003272"/>
    <lineage>
        <taxon>Bacteria</taxon>
        <taxon>Pseudomonadati</taxon>
        <taxon>Pseudomonadota</taxon>
        <taxon>Gammaproteobacteria</taxon>
        <taxon>Lysobacterales</taxon>
        <taxon>Lysobacteraceae</taxon>
        <taxon>Stenotrophomonas</taxon>
    </lineage>
</organism>
<dbReference type="Proteomes" id="UP001305421">
    <property type="component" value="Chromosome"/>
</dbReference>
<dbReference type="EMBL" id="CP115543">
    <property type="protein sequence ID" value="WNH47657.1"/>
    <property type="molecule type" value="Genomic_DNA"/>
</dbReference>
<evidence type="ECO:0000256" key="1">
    <source>
        <dbReference type="PROSITE-ProRule" id="PRU00464"/>
    </source>
</evidence>
<evidence type="ECO:0000313" key="4">
    <source>
        <dbReference type="Proteomes" id="UP001305421"/>
    </source>
</evidence>
<dbReference type="PROSITE" id="PS51084">
    <property type="entry name" value="HIT_2"/>
    <property type="match status" value="1"/>
</dbReference>
<dbReference type="PIRSF" id="PIRSF000714">
    <property type="entry name" value="HIT"/>
    <property type="match status" value="1"/>
</dbReference>
<dbReference type="RefSeq" id="WP_102944501.1">
    <property type="nucleotide sequence ID" value="NZ_CP115543.1"/>
</dbReference>
<dbReference type="InterPro" id="IPR011146">
    <property type="entry name" value="HIT-like"/>
</dbReference>
<keyword evidence="4" id="KW-1185">Reference proteome</keyword>
<dbReference type="InterPro" id="IPR026026">
    <property type="entry name" value="HIT_Hint"/>
</dbReference>
<evidence type="ECO:0000313" key="3">
    <source>
        <dbReference type="EMBL" id="WNH47657.1"/>
    </source>
</evidence>
<reference evidence="3 4" key="1">
    <citation type="submission" date="2022-12" db="EMBL/GenBank/DDBJ databases">
        <title>Two new species, Stenotrophomonas aracearum and Stenotrophomonas oahuensis, isolated from Anthurium (Araceae family) in Hawaii.</title>
        <authorList>
            <person name="Chunag S.C."/>
            <person name="Dobhal S."/>
            <person name="Alvarez A."/>
            <person name="Arif M."/>
        </authorList>
    </citation>
    <scope>NUCLEOTIDE SEQUENCE [LARGE SCALE GENOMIC DNA]</scope>
    <source>
        <strain evidence="3 4">A5588</strain>
    </source>
</reference>
<sequence>MSDFELDSRLAANSVLVDEGPLSQVRLMNDERFPWLVLVPRVTGITEWMELSGDQQDKLRIELSRASRALKGTDGVEKINIATLGNIVPQLHFHVVGRHNGDPLWPGPVWGNGQPRKFDDAVLKEHVAMWKERLGYSPQP</sequence>
<gene>
    <name evidence="3" type="ORF">PDM28_13315</name>
</gene>
<name>A0ABY9Y9X8_9GAMM</name>
<proteinExistence type="predicted"/>
<comment type="caution">
    <text evidence="1">Lacks conserved residue(s) required for the propagation of feature annotation.</text>
</comment>
<evidence type="ECO:0000259" key="2">
    <source>
        <dbReference type="PROSITE" id="PS51084"/>
    </source>
</evidence>
<dbReference type="Pfam" id="PF01230">
    <property type="entry name" value="HIT"/>
    <property type="match status" value="1"/>
</dbReference>
<dbReference type="Gene3D" id="3.30.428.10">
    <property type="entry name" value="HIT-like"/>
    <property type="match status" value="1"/>
</dbReference>
<dbReference type="InterPro" id="IPR036265">
    <property type="entry name" value="HIT-like_sf"/>
</dbReference>
<accession>A0ABY9Y9X8</accession>
<feature type="domain" description="HIT" evidence="2">
    <location>
        <begin position="36"/>
        <end position="105"/>
    </location>
</feature>
<dbReference type="SUPFAM" id="SSF54197">
    <property type="entry name" value="HIT-like"/>
    <property type="match status" value="1"/>
</dbReference>
<protein>
    <submittedName>
        <fullName evidence="3">HIT family protein</fullName>
    </submittedName>
</protein>